<dbReference type="SUPFAM" id="SSF53474">
    <property type="entry name" value="alpha/beta-Hydrolases"/>
    <property type="match status" value="1"/>
</dbReference>
<organism evidence="2 3">
    <name type="scientific">Tripterygium wilfordii</name>
    <name type="common">Thunder God vine</name>
    <dbReference type="NCBI Taxonomy" id="458696"/>
    <lineage>
        <taxon>Eukaryota</taxon>
        <taxon>Viridiplantae</taxon>
        <taxon>Streptophyta</taxon>
        <taxon>Embryophyta</taxon>
        <taxon>Tracheophyta</taxon>
        <taxon>Spermatophyta</taxon>
        <taxon>Magnoliopsida</taxon>
        <taxon>eudicotyledons</taxon>
        <taxon>Gunneridae</taxon>
        <taxon>Pentapetalae</taxon>
        <taxon>rosids</taxon>
        <taxon>fabids</taxon>
        <taxon>Celastrales</taxon>
        <taxon>Celastraceae</taxon>
        <taxon>Tripterygium</taxon>
    </lineage>
</organism>
<dbReference type="InterPro" id="IPR000639">
    <property type="entry name" value="Epox_hydrolase-like"/>
</dbReference>
<dbReference type="InParanoid" id="A0A7J7DYE2"/>
<dbReference type="PANTHER" id="PTHR43139:SF22">
    <property type="entry name" value="AB HYDROLASE-1 DOMAIN-CONTAINING PROTEIN"/>
    <property type="match status" value="1"/>
</dbReference>
<feature type="domain" description="AB hydrolase-1" evidence="1">
    <location>
        <begin position="63"/>
        <end position="164"/>
    </location>
</feature>
<name>A0A7J7DYE2_TRIWF</name>
<evidence type="ECO:0000259" key="1">
    <source>
        <dbReference type="Pfam" id="PF00561"/>
    </source>
</evidence>
<accession>A0A7J7DYE2</accession>
<evidence type="ECO:0000313" key="3">
    <source>
        <dbReference type="Proteomes" id="UP000593562"/>
    </source>
</evidence>
<evidence type="ECO:0000313" key="2">
    <source>
        <dbReference type="EMBL" id="KAF5751096.1"/>
    </source>
</evidence>
<dbReference type="PRINTS" id="PR00111">
    <property type="entry name" value="ABHYDROLASE"/>
</dbReference>
<dbReference type="GO" id="GO:0016787">
    <property type="term" value="F:hydrolase activity"/>
    <property type="evidence" value="ECO:0007669"/>
    <property type="project" value="UniProtKB-KW"/>
</dbReference>
<dbReference type="InterPro" id="IPR052370">
    <property type="entry name" value="Meta-cleavage_hydrolase"/>
</dbReference>
<keyword evidence="3" id="KW-1185">Reference proteome</keyword>
<dbReference type="PRINTS" id="PR00412">
    <property type="entry name" value="EPOXHYDRLASE"/>
</dbReference>
<dbReference type="OrthoDB" id="6431331at2759"/>
<protein>
    <submittedName>
        <fullName evidence="2">Epoxide hydrolase 4-like</fullName>
    </submittedName>
</protein>
<proteinExistence type="predicted"/>
<dbReference type="Gene3D" id="3.40.50.1820">
    <property type="entry name" value="alpha/beta hydrolase"/>
    <property type="match status" value="1"/>
</dbReference>
<sequence length="315" mass="35879">MHHKGYPQSSFTNRDIMVNSINIYMSILRVVIKLVGLKPQRVEIEPGTVVNIWGPAQSKPNKPSIVFLHGFAANGILTWQFQVLSLAKNYNIYVPDFLFFGDSATEKPDRSPVFQAECMVEALRILGVEKCTVVGFSYGGMVGFKMAELYPDLVEFMVVTCSVMGLTESITRAALERLGFGSWADLLIPDSVNGVKVCFKDIASYKLPWMPGFIWEDYFKVMFDYRKEKAELLEALVVFDKDFYVPQYSHQRIHIISGENDQIFTKDVVLKLKEQVGDKGSLRFIAKAGHLVNLERPNVYNRHLKEVLASFYHQK</sequence>
<dbReference type="PANTHER" id="PTHR43139">
    <property type="entry name" value="SI:DKEY-122A22.2"/>
    <property type="match status" value="1"/>
</dbReference>
<dbReference type="EMBL" id="JAAARO010000002">
    <property type="protein sequence ID" value="KAF5751096.1"/>
    <property type="molecule type" value="Genomic_DNA"/>
</dbReference>
<dbReference type="AlphaFoldDB" id="A0A7J7DYE2"/>
<dbReference type="InterPro" id="IPR000073">
    <property type="entry name" value="AB_hydrolase_1"/>
</dbReference>
<reference evidence="2 3" key="1">
    <citation type="journal article" date="2020" name="Nat. Commun.">
        <title>Genome of Tripterygium wilfordii and identification of cytochrome P450 involved in triptolide biosynthesis.</title>
        <authorList>
            <person name="Tu L."/>
            <person name="Su P."/>
            <person name="Zhang Z."/>
            <person name="Gao L."/>
            <person name="Wang J."/>
            <person name="Hu T."/>
            <person name="Zhou J."/>
            <person name="Zhang Y."/>
            <person name="Zhao Y."/>
            <person name="Liu Y."/>
            <person name="Song Y."/>
            <person name="Tong Y."/>
            <person name="Lu Y."/>
            <person name="Yang J."/>
            <person name="Xu C."/>
            <person name="Jia M."/>
            <person name="Peters R.J."/>
            <person name="Huang L."/>
            <person name="Gao W."/>
        </authorList>
    </citation>
    <scope>NUCLEOTIDE SEQUENCE [LARGE SCALE GENOMIC DNA]</scope>
    <source>
        <strain evidence="3">cv. XIE 37</strain>
        <tissue evidence="2">Leaf</tissue>
    </source>
</reference>
<comment type="caution">
    <text evidence="2">The sequence shown here is derived from an EMBL/GenBank/DDBJ whole genome shotgun (WGS) entry which is preliminary data.</text>
</comment>
<keyword evidence="2" id="KW-0378">Hydrolase</keyword>
<dbReference type="Proteomes" id="UP000593562">
    <property type="component" value="Unassembled WGS sequence"/>
</dbReference>
<dbReference type="InterPro" id="IPR029058">
    <property type="entry name" value="AB_hydrolase_fold"/>
</dbReference>
<gene>
    <name evidence="2" type="ORF">HS088_TW02G00106</name>
</gene>
<dbReference type="Pfam" id="PF00561">
    <property type="entry name" value="Abhydrolase_1"/>
    <property type="match status" value="1"/>
</dbReference>